<keyword evidence="2" id="KW-1185">Reference proteome</keyword>
<comment type="caution">
    <text evidence="1">The sequence shown here is derived from an EMBL/GenBank/DDBJ whole genome shotgun (WGS) entry which is preliminary data.</text>
</comment>
<dbReference type="InterPro" id="IPR025534">
    <property type="entry name" value="DUF4420"/>
</dbReference>
<proteinExistence type="predicted"/>
<name>A0ABV4CZY3_9BACT</name>
<organism evidence="1 2">
    <name type="scientific">Heminiphilus faecis</name>
    <dbReference type="NCBI Taxonomy" id="2601703"/>
    <lineage>
        <taxon>Bacteria</taxon>
        <taxon>Pseudomonadati</taxon>
        <taxon>Bacteroidota</taxon>
        <taxon>Bacteroidia</taxon>
        <taxon>Bacteroidales</taxon>
        <taxon>Muribaculaceae</taxon>
        <taxon>Heminiphilus</taxon>
    </lineage>
</organism>
<protein>
    <submittedName>
        <fullName evidence="1">PD-(D/E)XK motif protein</fullName>
    </submittedName>
</protein>
<gene>
    <name evidence="1" type="ORF">AAK873_13240</name>
</gene>
<evidence type="ECO:0000313" key="1">
    <source>
        <dbReference type="EMBL" id="MEY8246567.1"/>
    </source>
</evidence>
<dbReference type="RefSeq" id="WP_148463823.1">
    <property type="nucleotide sequence ID" value="NZ_JBCLPP010000056.1"/>
</dbReference>
<evidence type="ECO:0000313" key="2">
    <source>
        <dbReference type="Proteomes" id="UP001565200"/>
    </source>
</evidence>
<dbReference type="EMBL" id="JBCLPP010000056">
    <property type="protein sequence ID" value="MEY8246567.1"/>
    <property type="molecule type" value="Genomic_DNA"/>
</dbReference>
<reference evidence="1 2" key="1">
    <citation type="submission" date="2024-03" db="EMBL/GenBank/DDBJ databases">
        <title>Mouse gut bacterial collection (mGBC) of GemPharmatech.</title>
        <authorList>
            <person name="He Y."/>
            <person name="Dong L."/>
            <person name="Wu D."/>
            <person name="Gao X."/>
            <person name="Lin Z."/>
        </authorList>
    </citation>
    <scope>NUCLEOTIDE SEQUENCE [LARGE SCALE GENOMIC DNA]</scope>
    <source>
        <strain evidence="1 2">54-13</strain>
    </source>
</reference>
<accession>A0ABV4CZY3</accession>
<dbReference type="Proteomes" id="UP001565200">
    <property type="component" value="Unassembled WGS sequence"/>
</dbReference>
<dbReference type="Pfam" id="PF14390">
    <property type="entry name" value="DUF4420"/>
    <property type="match status" value="1"/>
</dbReference>
<sequence length="327" mass="37522">MSEVYQIFKALLNKPVEDGCYAADSIPFARQHKIGVSSEGYPMFFIQTSGTDKTLDIALEYIKVLFNRTCRLIENDEIREMDSYTIISMSASNIDYQKYFIDVVCILLHELSWNVTIKVLKTELMKIANLFSNLNKPSKKTLQGLWAELFIIEQAKNPEYLLMSWHTSPNDKFDFNDGKDKIEVKSTKTVRRVHKFSLEQLHPNINSNLIIASVFVIETGHGKTIFDLKDSICKKVSNFELQYRLNEVIVQTLGCDFDKVNDISFDYQQAFDTLAFYDFQDIPSIAAENIPKSLSNIHFDCDLSAVRTIKDKHFGINGSSLFKSIQI</sequence>